<name>A0A370R348_9GAMM</name>
<dbReference type="Proteomes" id="UP000254848">
    <property type="component" value="Unassembled WGS sequence"/>
</dbReference>
<evidence type="ECO:0000313" key="2">
    <source>
        <dbReference type="Proteomes" id="UP000254848"/>
    </source>
</evidence>
<protein>
    <submittedName>
        <fullName evidence="1">Uncharacterized protein</fullName>
    </submittedName>
</protein>
<keyword evidence="2" id="KW-1185">Reference proteome</keyword>
<gene>
    <name evidence="1" type="ORF">C8D90_102452</name>
</gene>
<dbReference type="AlphaFoldDB" id="A0A370R348"/>
<evidence type="ECO:0000313" key="1">
    <source>
        <dbReference type="EMBL" id="RDK95966.1"/>
    </source>
</evidence>
<sequence>MLCYHQGQSLYQKWAFPVKKRQGKGLYHSGEVDIVAPSDPEARIRKREKLGRKVVCRHNR</sequence>
<reference evidence="1 2" key="1">
    <citation type="submission" date="2018-07" db="EMBL/GenBank/DDBJ databases">
        <title>Genomic Encyclopedia of Type Strains, Phase IV (KMG-IV): sequencing the most valuable type-strain genomes for metagenomic binning, comparative biology and taxonomic classification.</title>
        <authorList>
            <person name="Goeker M."/>
        </authorList>
    </citation>
    <scope>NUCLEOTIDE SEQUENCE [LARGE SCALE GENOMIC DNA]</scope>
    <source>
        <strain evidence="1 2">DSM 103736</strain>
    </source>
</reference>
<organism evidence="1 2">
    <name type="scientific">Enterobacillus tribolii</name>
    <dbReference type="NCBI Taxonomy" id="1487935"/>
    <lineage>
        <taxon>Bacteria</taxon>
        <taxon>Pseudomonadati</taxon>
        <taxon>Pseudomonadota</taxon>
        <taxon>Gammaproteobacteria</taxon>
        <taxon>Enterobacterales</taxon>
        <taxon>Hafniaceae</taxon>
        <taxon>Enterobacillus</taxon>
    </lineage>
</organism>
<dbReference type="EMBL" id="QRAP01000002">
    <property type="protein sequence ID" value="RDK95966.1"/>
    <property type="molecule type" value="Genomic_DNA"/>
</dbReference>
<accession>A0A370R348</accession>
<comment type="caution">
    <text evidence="1">The sequence shown here is derived from an EMBL/GenBank/DDBJ whole genome shotgun (WGS) entry which is preliminary data.</text>
</comment>
<proteinExistence type="predicted"/>